<comment type="caution">
    <text evidence="2">The sequence shown here is derived from an EMBL/GenBank/DDBJ whole genome shotgun (WGS) entry which is preliminary data.</text>
</comment>
<dbReference type="OrthoDB" id="771105at2759"/>
<dbReference type="Proteomes" id="UP000652761">
    <property type="component" value="Unassembled WGS sequence"/>
</dbReference>
<gene>
    <name evidence="2" type="ORF">Taro_033162</name>
</gene>
<evidence type="ECO:0000256" key="1">
    <source>
        <dbReference type="SAM" id="MobiDB-lite"/>
    </source>
</evidence>
<dbReference type="EMBL" id="NMUH01002512">
    <property type="protein sequence ID" value="MQM00428.1"/>
    <property type="molecule type" value="Genomic_DNA"/>
</dbReference>
<reference evidence="2" key="1">
    <citation type="submission" date="2017-07" db="EMBL/GenBank/DDBJ databases">
        <title>Taro Niue Genome Assembly and Annotation.</title>
        <authorList>
            <person name="Atibalentja N."/>
            <person name="Keating K."/>
            <person name="Fields C.J."/>
        </authorList>
    </citation>
    <scope>NUCLEOTIDE SEQUENCE</scope>
    <source>
        <strain evidence="2">Niue_2</strain>
        <tissue evidence="2">Leaf</tissue>
    </source>
</reference>
<protein>
    <submittedName>
        <fullName evidence="2">Uncharacterized protein</fullName>
    </submittedName>
</protein>
<sequence length="159" mass="17320">MGNHASCAPYIVSGSGAAKVVHNDGRVTAYTRPVRAGELMAENPRQFVCDAGELKVGHRVPGLTAEEELEGRRLYFLLPMDMLYSVLTDDEMAALSCRASGAGKRGRMLPAVLCMFPSEAAEGQPAGAREEEKEEEFTDSVGRQRSWKPALDTIYEACH</sequence>
<proteinExistence type="predicted"/>
<dbReference type="AlphaFoldDB" id="A0A843W0X4"/>
<keyword evidence="3" id="KW-1185">Reference proteome</keyword>
<dbReference type="Pfam" id="PF14009">
    <property type="entry name" value="PADRE"/>
    <property type="match status" value="1"/>
</dbReference>
<evidence type="ECO:0000313" key="3">
    <source>
        <dbReference type="Proteomes" id="UP000652761"/>
    </source>
</evidence>
<dbReference type="InterPro" id="IPR025322">
    <property type="entry name" value="PADRE_dom"/>
</dbReference>
<name>A0A843W0X4_COLES</name>
<evidence type="ECO:0000313" key="2">
    <source>
        <dbReference type="EMBL" id="MQM00428.1"/>
    </source>
</evidence>
<accession>A0A843W0X4</accession>
<feature type="region of interest" description="Disordered" evidence="1">
    <location>
        <begin position="122"/>
        <end position="145"/>
    </location>
</feature>
<organism evidence="2 3">
    <name type="scientific">Colocasia esculenta</name>
    <name type="common">Wild taro</name>
    <name type="synonym">Arum esculentum</name>
    <dbReference type="NCBI Taxonomy" id="4460"/>
    <lineage>
        <taxon>Eukaryota</taxon>
        <taxon>Viridiplantae</taxon>
        <taxon>Streptophyta</taxon>
        <taxon>Embryophyta</taxon>
        <taxon>Tracheophyta</taxon>
        <taxon>Spermatophyta</taxon>
        <taxon>Magnoliopsida</taxon>
        <taxon>Liliopsida</taxon>
        <taxon>Araceae</taxon>
        <taxon>Aroideae</taxon>
        <taxon>Colocasieae</taxon>
        <taxon>Colocasia</taxon>
    </lineage>
</organism>
<dbReference type="PANTHER" id="PTHR33052">
    <property type="entry name" value="DUF4228 DOMAIN PROTEIN-RELATED"/>
    <property type="match status" value="1"/>
</dbReference>